<proteinExistence type="predicted"/>
<dbReference type="PROSITE" id="PS50977">
    <property type="entry name" value="HTH_TETR_2"/>
    <property type="match status" value="1"/>
</dbReference>
<dbReference type="InterPro" id="IPR001647">
    <property type="entry name" value="HTH_TetR"/>
</dbReference>
<evidence type="ECO:0000259" key="5">
    <source>
        <dbReference type="PROSITE" id="PS50977"/>
    </source>
</evidence>
<dbReference type="InterPro" id="IPR009057">
    <property type="entry name" value="Homeodomain-like_sf"/>
</dbReference>
<dbReference type="PATRIC" id="fig|1123269.5.peg.91"/>
<feature type="domain" description="HTH tetR-type" evidence="5">
    <location>
        <begin position="13"/>
        <end position="73"/>
    </location>
</feature>
<dbReference type="PANTHER" id="PTHR30055:SF234">
    <property type="entry name" value="HTH-TYPE TRANSCRIPTIONAL REGULATOR BETI"/>
    <property type="match status" value="1"/>
</dbReference>
<dbReference type="InterPro" id="IPR050109">
    <property type="entry name" value="HTH-type_TetR-like_transc_reg"/>
</dbReference>
<dbReference type="OrthoDB" id="7189526at2"/>
<dbReference type="GO" id="GO:0000976">
    <property type="term" value="F:transcription cis-regulatory region binding"/>
    <property type="evidence" value="ECO:0007669"/>
    <property type="project" value="TreeGrafter"/>
</dbReference>
<evidence type="ECO:0000313" key="7">
    <source>
        <dbReference type="Proteomes" id="UP000018851"/>
    </source>
</evidence>
<keyword evidence="3" id="KW-0804">Transcription</keyword>
<dbReference type="Proteomes" id="UP000018851">
    <property type="component" value="Chromosome"/>
</dbReference>
<sequence length="398" mass="42251">MTSAPKAAKAPDRETTERIVDAARAVIAERGLEGAGLRVVAERAGVSVGTINYRIGDRAALIEAVADRETALLEGARERWRARVGTADVLAAGLLPDLAAAWLDEGAGERRVSAIVTAELALAARREPEALPGVARLLAASEDIWRDVLAGSPGAGRLAAIVADYCFDEQPFSILLAAETDYRLLRASTIRALLAPHWPRVSPAASRWHMQVVERLAVPSAAALDDGAPPQGLKAVIADRIGELLQAHGFATVSHRRVAQAVAAPVSTIAHHFPAQRDLVLGGVEAMYRSMRAALRRTDDASAGGFGVILLTHEAALTALRDPALIPFAIDMRRRRAENVHMMVAKALGIEAAAARDITQAVIMALIGQHIRLGARGEGVSLVRFAAELRDTVRSSEG</sequence>
<evidence type="ECO:0000256" key="4">
    <source>
        <dbReference type="PROSITE-ProRule" id="PRU00335"/>
    </source>
</evidence>
<dbReference type="SUPFAM" id="SSF46689">
    <property type="entry name" value="Homeodomain-like"/>
    <property type="match status" value="2"/>
</dbReference>
<keyword evidence="1" id="KW-0805">Transcription regulation</keyword>
<gene>
    <name evidence="6" type="ORF">NX02_00470</name>
</gene>
<dbReference type="STRING" id="1123269.NX02_00470"/>
<organism evidence="6 7">
    <name type="scientific">Sphingomonas sanxanigenens DSM 19645 = NX02</name>
    <dbReference type="NCBI Taxonomy" id="1123269"/>
    <lineage>
        <taxon>Bacteria</taxon>
        <taxon>Pseudomonadati</taxon>
        <taxon>Pseudomonadota</taxon>
        <taxon>Alphaproteobacteria</taxon>
        <taxon>Sphingomonadales</taxon>
        <taxon>Sphingomonadaceae</taxon>
        <taxon>Sphingomonas</taxon>
    </lineage>
</organism>
<dbReference type="RefSeq" id="WP_025290249.1">
    <property type="nucleotide sequence ID" value="NZ_CP006644.1"/>
</dbReference>
<dbReference type="Gene3D" id="1.10.357.10">
    <property type="entry name" value="Tetracycline Repressor, domain 2"/>
    <property type="match status" value="2"/>
</dbReference>
<evidence type="ECO:0000256" key="1">
    <source>
        <dbReference type="ARBA" id="ARBA00023015"/>
    </source>
</evidence>
<dbReference type="Pfam" id="PF00440">
    <property type="entry name" value="TetR_N"/>
    <property type="match status" value="1"/>
</dbReference>
<accession>W0A5V7</accession>
<evidence type="ECO:0000256" key="3">
    <source>
        <dbReference type="ARBA" id="ARBA00023163"/>
    </source>
</evidence>
<dbReference type="PRINTS" id="PR00455">
    <property type="entry name" value="HTHTETR"/>
</dbReference>
<evidence type="ECO:0000256" key="2">
    <source>
        <dbReference type="ARBA" id="ARBA00023125"/>
    </source>
</evidence>
<keyword evidence="7" id="KW-1185">Reference proteome</keyword>
<evidence type="ECO:0000313" key="6">
    <source>
        <dbReference type="EMBL" id="AHE51862.1"/>
    </source>
</evidence>
<reference evidence="6 7" key="1">
    <citation type="submission" date="2013-07" db="EMBL/GenBank/DDBJ databases">
        <title>Completed genome of Sphingomonas sanxanigenens NX02.</title>
        <authorList>
            <person name="Ma T."/>
            <person name="Huang H."/>
            <person name="Wu M."/>
            <person name="Li X."/>
            <person name="Li G."/>
        </authorList>
    </citation>
    <scope>NUCLEOTIDE SEQUENCE [LARGE SCALE GENOMIC DNA]</scope>
    <source>
        <strain evidence="6 7">NX02</strain>
    </source>
</reference>
<dbReference type="AlphaFoldDB" id="W0A5V7"/>
<dbReference type="PANTHER" id="PTHR30055">
    <property type="entry name" value="HTH-TYPE TRANSCRIPTIONAL REGULATOR RUTR"/>
    <property type="match status" value="1"/>
</dbReference>
<feature type="DNA-binding region" description="H-T-H motif" evidence="4">
    <location>
        <begin position="36"/>
        <end position="55"/>
    </location>
</feature>
<name>W0A5V7_9SPHN</name>
<dbReference type="EMBL" id="CP006644">
    <property type="protein sequence ID" value="AHE51862.1"/>
    <property type="molecule type" value="Genomic_DNA"/>
</dbReference>
<dbReference type="GO" id="GO:0003700">
    <property type="term" value="F:DNA-binding transcription factor activity"/>
    <property type="evidence" value="ECO:0007669"/>
    <property type="project" value="TreeGrafter"/>
</dbReference>
<protein>
    <recommendedName>
        <fullName evidence="5">HTH tetR-type domain-containing protein</fullName>
    </recommendedName>
</protein>
<keyword evidence="2 4" id="KW-0238">DNA-binding</keyword>
<dbReference type="eggNOG" id="ENOG5032H4Q">
    <property type="taxonomic scope" value="Bacteria"/>
</dbReference>
<dbReference type="KEGG" id="ssan:NX02_00470"/>
<dbReference type="HOGENOM" id="CLU_733427_0_0_5"/>